<dbReference type="KEGG" id="sapo:SAPIO_CDS4669"/>
<dbReference type="RefSeq" id="XP_016643272.1">
    <property type="nucleotide sequence ID" value="XM_016787163.1"/>
</dbReference>
<comment type="caution">
    <text evidence="3">The sequence shown here is derived from an EMBL/GenBank/DDBJ whole genome shotgun (WGS) entry which is preliminary data.</text>
</comment>
<dbReference type="OMA" id="IHGFSHY"/>
<dbReference type="Pfam" id="PF07859">
    <property type="entry name" value="Abhydrolase_3"/>
    <property type="match status" value="1"/>
</dbReference>
<dbReference type="InterPro" id="IPR013094">
    <property type="entry name" value="AB_hydrolase_3"/>
</dbReference>
<dbReference type="InterPro" id="IPR050300">
    <property type="entry name" value="GDXG_lipolytic_enzyme"/>
</dbReference>
<evidence type="ECO:0000259" key="2">
    <source>
        <dbReference type="Pfam" id="PF07859"/>
    </source>
</evidence>
<evidence type="ECO:0000313" key="4">
    <source>
        <dbReference type="Proteomes" id="UP000028545"/>
    </source>
</evidence>
<gene>
    <name evidence="3" type="ORF">SAPIO_CDS4669</name>
</gene>
<dbReference type="AlphaFoldDB" id="A0A084G811"/>
<dbReference type="PANTHER" id="PTHR48081:SF8">
    <property type="entry name" value="ALPHA_BETA HYDROLASE FOLD-3 DOMAIN-CONTAINING PROTEIN-RELATED"/>
    <property type="match status" value="1"/>
</dbReference>
<keyword evidence="1" id="KW-0378">Hydrolase</keyword>
<reference evidence="3 4" key="1">
    <citation type="journal article" date="2014" name="Genome Announc.">
        <title>Draft genome sequence of the pathogenic fungus Scedosporium apiospermum.</title>
        <authorList>
            <person name="Vandeputte P."/>
            <person name="Ghamrawi S."/>
            <person name="Rechenmann M."/>
            <person name="Iltis A."/>
            <person name="Giraud S."/>
            <person name="Fleury M."/>
            <person name="Thornton C."/>
            <person name="Delhaes L."/>
            <person name="Meyer W."/>
            <person name="Papon N."/>
            <person name="Bouchara J.P."/>
        </authorList>
    </citation>
    <scope>NUCLEOTIDE SEQUENCE [LARGE SCALE GENOMIC DNA]</scope>
    <source>
        <strain evidence="3 4">IHEM 14462</strain>
    </source>
</reference>
<sequence>MDQDSIPSPEIASGSGYSIPYKLYLHCTAWVLRRSIAFLTGSGKLFDKTLTVPTPGLGEGYVNIALCIPHKNHDAHQGPWPLLLVAEGGGFILGQPSDGEHIDRFLGDKLYEVLKWALAPAAEEILGVSIDPARVAVMGNSAGGNLTASLSLLLSFTSGPCVAFRQGLPPNFRQVLQVLVYPSVDLSRGYDKRFGDSDKETQASSLPCWAATMMEASYLPPYIDKSQVFVSPLSAEIPLLKSLKPPSAIVVTAGKDCLKLEGRKYVENIRKAGVSVESREYPEAIHGFSHYQEGSKDFRKEDVRDCWERISKALERSFQD</sequence>
<evidence type="ECO:0000256" key="1">
    <source>
        <dbReference type="ARBA" id="ARBA00022801"/>
    </source>
</evidence>
<feature type="domain" description="Alpha/beta hydrolase fold-3" evidence="2">
    <location>
        <begin position="109"/>
        <end position="288"/>
    </location>
</feature>
<proteinExistence type="predicted"/>
<dbReference type="GeneID" id="27723741"/>
<dbReference type="EMBL" id="JOWA01000093">
    <property type="protein sequence ID" value="KEZ43473.1"/>
    <property type="molecule type" value="Genomic_DNA"/>
</dbReference>
<dbReference type="Proteomes" id="UP000028545">
    <property type="component" value="Unassembled WGS sequence"/>
</dbReference>
<evidence type="ECO:0000313" key="3">
    <source>
        <dbReference type="EMBL" id="KEZ43473.1"/>
    </source>
</evidence>
<accession>A0A084G811</accession>
<dbReference type="SUPFAM" id="SSF53474">
    <property type="entry name" value="alpha/beta-Hydrolases"/>
    <property type="match status" value="1"/>
</dbReference>
<dbReference type="InterPro" id="IPR029058">
    <property type="entry name" value="AB_hydrolase_fold"/>
</dbReference>
<dbReference type="OrthoDB" id="408631at2759"/>
<dbReference type="Gene3D" id="3.40.50.1820">
    <property type="entry name" value="alpha/beta hydrolase"/>
    <property type="match status" value="1"/>
</dbReference>
<organism evidence="3 4">
    <name type="scientific">Pseudallescheria apiosperma</name>
    <name type="common">Scedosporium apiospermum</name>
    <dbReference type="NCBI Taxonomy" id="563466"/>
    <lineage>
        <taxon>Eukaryota</taxon>
        <taxon>Fungi</taxon>
        <taxon>Dikarya</taxon>
        <taxon>Ascomycota</taxon>
        <taxon>Pezizomycotina</taxon>
        <taxon>Sordariomycetes</taxon>
        <taxon>Hypocreomycetidae</taxon>
        <taxon>Microascales</taxon>
        <taxon>Microascaceae</taxon>
        <taxon>Scedosporium</taxon>
    </lineage>
</organism>
<dbReference type="GO" id="GO:0016787">
    <property type="term" value="F:hydrolase activity"/>
    <property type="evidence" value="ECO:0007669"/>
    <property type="project" value="UniProtKB-KW"/>
</dbReference>
<dbReference type="VEuPathDB" id="FungiDB:SAPIO_CDS4669"/>
<dbReference type="HOGENOM" id="CLU_069652_0_0_1"/>
<protein>
    <recommendedName>
        <fullName evidence="2">Alpha/beta hydrolase fold-3 domain-containing protein</fullName>
    </recommendedName>
</protein>
<keyword evidence="4" id="KW-1185">Reference proteome</keyword>
<name>A0A084G811_PSEDA</name>
<dbReference type="PANTHER" id="PTHR48081">
    <property type="entry name" value="AB HYDROLASE SUPERFAMILY PROTEIN C4A8.06C"/>
    <property type="match status" value="1"/>
</dbReference>